<proteinExistence type="predicted"/>
<evidence type="ECO:0000313" key="1">
    <source>
        <dbReference type="EMBL" id="KAF3535485.1"/>
    </source>
</evidence>
<sequence length="84" mass="8870">MLPVACTGTHMSSCMPKIHARRHIHVQMACCLAGVHASRHTAPMRVDQHASVADTTTPRASTCQAACAASMHGDTSSFCRHSAA</sequence>
<organism evidence="1 2">
    <name type="scientific">Brassica cretica</name>
    <name type="common">Mustard</name>
    <dbReference type="NCBI Taxonomy" id="69181"/>
    <lineage>
        <taxon>Eukaryota</taxon>
        <taxon>Viridiplantae</taxon>
        <taxon>Streptophyta</taxon>
        <taxon>Embryophyta</taxon>
        <taxon>Tracheophyta</taxon>
        <taxon>Spermatophyta</taxon>
        <taxon>Magnoliopsida</taxon>
        <taxon>eudicotyledons</taxon>
        <taxon>Gunneridae</taxon>
        <taxon>Pentapetalae</taxon>
        <taxon>rosids</taxon>
        <taxon>malvids</taxon>
        <taxon>Brassicales</taxon>
        <taxon>Brassicaceae</taxon>
        <taxon>Brassiceae</taxon>
        <taxon>Brassica</taxon>
    </lineage>
</organism>
<gene>
    <name evidence="1" type="ORF">F2Q69_00019475</name>
</gene>
<protein>
    <submittedName>
        <fullName evidence="1">Uncharacterized protein</fullName>
    </submittedName>
</protein>
<reference evidence="1" key="1">
    <citation type="submission" date="2019-12" db="EMBL/GenBank/DDBJ databases">
        <title>Genome sequencing and annotation of Brassica cretica.</title>
        <authorList>
            <person name="Studholme D.J."/>
            <person name="Sarris P."/>
        </authorList>
    </citation>
    <scope>NUCLEOTIDE SEQUENCE</scope>
    <source>
        <strain evidence="1">PFS-109/04</strain>
        <tissue evidence="1">Leaf</tissue>
    </source>
</reference>
<dbReference type="EMBL" id="QGKX02001290">
    <property type="protein sequence ID" value="KAF3535485.1"/>
    <property type="molecule type" value="Genomic_DNA"/>
</dbReference>
<name>A0A8S9PV02_BRACR</name>
<accession>A0A8S9PV02</accession>
<comment type="caution">
    <text evidence="1">The sequence shown here is derived from an EMBL/GenBank/DDBJ whole genome shotgun (WGS) entry which is preliminary data.</text>
</comment>
<dbReference type="AlphaFoldDB" id="A0A8S9PV02"/>
<dbReference type="Proteomes" id="UP000712600">
    <property type="component" value="Unassembled WGS sequence"/>
</dbReference>
<evidence type="ECO:0000313" key="2">
    <source>
        <dbReference type="Proteomes" id="UP000712600"/>
    </source>
</evidence>